<dbReference type="Pfam" id="PF01494">
    <property type="entry name" value="FAD_binding_3"/>
    <property type="match status" value="1"/>
</dbReference>
<proteinExistence type="inferred from homology"/>
<evidence type="ECO:0000256" key="1">
    <source>
        <dbReference type="ARBA" id="ARBA00007992"/>
    </source>
</evidence>
<dbReference type="Pfam" id="PF06314">
    <property type="entry name" value="ADC"/>
    <property type="match status" value="1"/>
</dbReference>
<keyword evidence="5" id="KW-0503">Monooxygenase</keyword>
<dbReference type="InterPro" id="IPR036188">
    <property type="entry name" value="FAD/NAD-bd_sf"/>
</dbReference>
<evidence type="ECO:0000256" key="3">
    <source>
        <dbReference type="ARBA" id="ARBA00022827"/>
    </source>
</evidence>
<feature type="transmembrane region" description="Helical" evidence="6">
    <location>
        <begin position="20"/>
        <end position="40"/>
    </location>
</feature>
<name>A0A2V1E1B1_9PLEO</name>
<keyword evidence="6" id="KW-1133">Transmembrane helix</keyword>
<evidence type="ECO:0000313" key="8">
    <source>
        <dbReference type="EMBL" id="PVI04317.1"/>
    </source>
</evidence>
<dbReference type="PANTHER" id="PTHR13789:SF261">
    <property type="entry name" value="HYDROXYLASE, PUTATIVE (AFU_ORTHOLOGUE AFUA_7G00590)-RELATED"/>
    <property type="match status" value="1"/>
</dbReference>
<dbReference type="SUPFAM" id="SSF160104">
    <property type="entry name" value="Acetoacetate decarboxylase-like"/>
    <property type="match status" value="1"/>
</dbReference>
<evidence type="ECO:0000256" key="2">
    <source>
        <dbReference type="ARBA" id="ARBA00022630"/>
    </source>
</evidence>
<dbReference type="Gene3D" id="3.50.50.60">
    <property type="entry name" value="FAD/NAD(P)-binding domain"/>
    <property type="match status" value="1"/>
</dbReference>
<dbReference type="GO" id="GO:0016829">
    <property type="term" value="F:lyase activity"/>
    <property type="evidence" value="ECO:0007669"/>
    <property type="project" value="InterPro"/>
</dbReference>
<dbReference type="GO" id="GO:0004497">
    <property type="term" value="F:monooxygenase activity"/>
    <property type="evidence" value="ECO:0007669"/>
    <property type="project" value="UniProtKB-KW"/>
</dbReference>
<keyword evidence="9" id="KW-1185">Reference proteome</keyword>
<keyword evidence="6" id="KW-0472">Membrane</keyword>
<keyword evidence="4" id="KW-0560">Oxidoreductase</keyword>
<dbReference type="SUPFAM" id="SSF54373">
    <property type="entry name" value="FAD-linked reductases, C-terminal domain"/>
    <property type="match status" value="1"/>
</dbReference>
<dbReference type="AlphaFoldDB" id="A0A2V1E1B1"/>
<dbReference type="EMBL" id="KZ805322">
    <property type="protein sequence ID" value="PVI04317.1"/>
    <property type="molecule type" value="Genomic_DNA"/>
</dbReference>
<organism evidence="8 9">
    <name type="scientific">Periconia macrospinosa</name>
    <dbReference type="NCBI Taxonomy" id="97972"/>
    <lineage>
        <taxon>Eukaryota</taxon>
        <taxon>Fungi</taxon>
        <taxon>Dikarya</taxon>
        <taxon>Ascomycota</taxon>
        <taxon>Pezizomycotina</taxon>
        <taxon>Dothideomycetes</taxon>
        <taxon>Pleosporomycetidae</taxon>
        <taxon>Pleosporales</taxon>
        <taxon>Massarineae</taxon>
        <taxon>Periconiaceae</taxon>
        <taxon>Periconia</taxon>
    </lineage>
</organism>
<evidence type="ECO:0000313" key="9">
    <source>
        <dbReference type="Proteomes" id="UP000244855"/>
    </source>
</evidence>
<dbReference type="STRING" id="97972.A0A2V1E1B1"/>
<evidence type="ECO:0000259" key="7">
    <source>
        <dbReference type="Pfam" id="PF01494"/>
    </source>
</evidence>
<protein>
    <submittedName>
        <fullName evidence="8">FAD binding domain-containing protein</fullName>
    </submittedName>
</protein>
<keyword evidence="2" id="KW-0285">Flavoprotein</keyword>
<dbReference type="Proteomes" id="UP000244855">
    <property type="component" value="Unassembled WGS sequence"/>
</dbReference>
<dbReference type="InterPro" id="IPR050493">
    <property type="entry name" value="FAD-dep_Monooxygenase_BioMet"/>
</dbReference>
<comment type="similarity">
    <text evidence="1">Belongs to the paxM FAD-dependent monooxygenase family.</text>
</comment>
<dbReference type="SUPFAM" id="SSF51905">
    <property type="entry name" value="FAD/NAD(P)-binding domain"/>
    <property type="match status" value="1"/>
</dbReference>
<evidence type="ECO:0000256" key="4">
    <source>
        <dbReference type="ARBA" id="ARBA00023002"/>
    </source>
</evidence>
<dbReference type="InterPro" id="IPR002938">
    <property type="entry name" value="FAD-bd"/>
</dbReference>
<gene>
    <name evidence="8" type="ORF">DM02DRAFT_640026</name>
</gene>
<keyword evidence="3" id="KW-0274">FAD</keyword>
<accession>A0A2V1E1B1</accession>
<keyword evidence="6" id="KW-0812">Transmembrane</keyword>
<dbReference type="InterPro" id="IPR010451">
    <property type="entry name" value="Acetoacetate_decarboxylase"/>
</dbReference>
<dbReference type="OrthoDB" id="1047367at2759"/>
<evidence type="ECO:0000256" key="5">
    <source>
        <dbReference type="ARBA" id="ARBA00023033"/>
    </source>
</evidence>
<feature type="domain" description="FAD-binding" evidence="7">
    <location>
        <begin position="24"/>
        <end position="379"/>
    </location>
</feature>
<dbReference type="PANTHER" id="PTHR13789">
    <property type="entry name" value="MONOOXYGENASE"/>
    <property type="match status" value="1"/>
</dbReference>
<dbReference type="Gene3D" id="2.40.400.10">
    <property type="entry name" value="Acetoacetate decarboxylase-like"/>
    <property type="match status" value="1"/>
</dbReference>
<evidence type="ECO:0000256" key="6">
    <source>
        <dbReference type="SAM" id="Phobius"/>
    </source>
</evidence>
<dbReference type="GO" id="GO:0071949">
    <property type="term" value="F:FAD binding"/>
    <property type="evidence" value="ECO:0007669"/>
    <property type="project" value="InterPro"/>
</dbReference>
<reference evidence="8 9" key="1">
    <citation type="journal article" date="2018" name="Sci. Rep.">
        <title>Comparative genomics provides insights into the lifestyle and reveals functional heterogeneity of dark septate endophytic fungi.</title>
        <authorList>
            <person name="Knapp D.G."/>
            <person name="Nemeth J.B."/>
            <person name="Barry K."/>
            <person name="Hainaut M."/>
            <person name="Henrissat B."/>
            <person name="Johnson J."/>
            <person name="Kuo A."/>
            <person name="Lim J.H.P."/>
            <person name="Lipzen A."/>
            <person name="Nolan M."/>
            <person name="Ohm R.A."/>
            <person name="Tamas L."/>
            <person name="Grigoriev I.V."/>
            <person name="Spatafora J.W."/>
            <person name="Nagy L.G."/>
            <person name="Kovacs G.M."/>
        </authorList>
    </citation>
    <scope>NUCLEOTIDE SEQUENCE [LARGE SCALE GENOMIC DNA]</scope>
    <source>
        <strain evidence="8 9">DSE2036</strain>
    </source>
</reference>
<dbReference type="InterPro" id="IPR023375">
    <property type="entry name" value="ADC_dom_sf"/>
</dbReference>
<sequence>MASNGTLPTSNGIQNPDEKSPLSIVVVGAGIGGLSAAIFLRHQGHNVTLLEQSRFANEVGAAVHIAPNAAGLVRRMGIDAPATGAVKCTHMKNMTPDGKIMFEVPVWRSSSRWQHPWYLAHRVDIHSELKRLATEEDGKGKPATLRTSSQVSKVTTDGTVILASGEEIKADVVVGADGVHSKTRYALSGSEAIKPFGSGKSAFRFIMPRSRALEDPVTKPLVGGEGQMTLWVGFDRRVVIYPTRHNESLNFVCIHNTKDSEISPDDPGKGDWHNTGHLDKLLEAYKDFDPALLTLLSKADADTLKVWELLDMEKLPTWTEDRLALIGDAAHPFTPYQGQGAGQAIEDAASLACVLPLGTPPAEIAARLKLYEKCRYDRASTIQEYSRIVGMDLGTGPPLDHLDYTNQNFGHDEWHYTSQKLREWEWSRIPNAYKRMPVPFGPFPGPRQNFAGRAREAWGEATFSTMDVKFRTSRTLLEGLLPSGGFSFTAADTNCFATFSLSALGNLEWLGGHGYSHFGLYIHGVEYTKENGDTVKGTYLPVLFENLADPIISGREELGMPKVFADLNVSKVADSWRLMAGWMGSNFLDISLTGLSETKDTQSNHTASPGQEEEGLLFYKYIPATTAQDGKTGGADVEYAGIIPHAEEAKAPKKVEKILSAGKAEIRFDALDQRRLPTLHHIVERLAEIPIYEIVEAKIVEGTGGSDVRGARRLE</sequence>
<dbReference type="PRINTS" id="PR00420">
    <property type="entry name" value="RNGMNOXGNASE"/>
</dbReference>